<dbReference type="SUPFAM" id="SSF161093">
    <property type="entry name" value="MgtE membrane domain-like"/>
    <property type="match status" value="2"/>
</dbReference>
<evidence type="ECO:0000313" key="13">
    <source>
        <dbReference type="WBParaSite" id="Gr19_v10_g7147.t1"/>
    </source>
</evidence>
<keyword evidence="8 10" id="KW-0472">Membrane</keyword>
<keyword evidence="4 10" id="KW-0812">Transmembrane</keyword>
<keyword evidence="12" id="KW-1185">Reference proteome</keyword>
<evidence type="ECO:0000256" key="3">
    <source>
        <dbReference type="ARBA" id="ARBA00022448"/>
    </source>
</evidence>
<evidence type="ECO:0000313" key="12">
    <source>
        <dbReference type="Proteomes" id="UP000887572"/>
    </source>
</evidence>
<keyword evidence="7" id="KW-0406">Ion transport</keyword>
<dbReference type="InterPro" id="IPR036739">
    <property type="entry name" value="SLC41_membr_dom_sf"/>
</dbReference>
<feature type="transmembrane region" description="Helical" evidence="10">
    <location>
        <begin position="423"/>
        <end position="445"/>
    </location>
</feature>
<dbReference type="GO" id="GO:0008324">
    <property type="term" value="F:monoatomic cation transmembrane transporter activity"/>
    <property type="evidence" value="ECO:0007669"/>
    <property type="project" value="InterPro"/>
</dbReference>
<dbReference type="InterPro" id="IPR006667">
    <property type="entry name" value="SLC41_membr_dom"/>
</dbReference>
<evidence type="ECO:0000256" key="10">
    <source>
        <dbReference type="SAM" id="Phobius"/>
    </source>
</evidence>
<keyword evidence="5" id="KW-0460">Magnesium</keyword>
<evidence type="ECO:0000256" key="5">
    <source>
        <dbReference type="ARBA" id="ARBA00022842"/>
    </source>
</evidence>
<feature type="transmembrane region" description="Helical" evidence="10">
    <location>
        <begin position="271"/>
        <end position="294"/>
    </location>
</feature>
<name>A0A914I3F1_GLORO</name>
<feature type="region of interest" description="Disordered" evidence="9">
    <location>
        <begin position="47"/>
        <end position="82"/>
    </location>
</feature>
<evidence type="ECO:0000256" key="4">
    <source>
        <dbReference type="ARBA" id="ARBA00022692"/>
    </source>
</evidence>
<dbReference type="InterPro" id="IPR045349">
    <property type="entry name" value="SLC41A1-3"/>
</dbReference>
<evidence type="ECO:0000259" key="11">
    <source>
        <dbReference type="Pfam" id="PF01769"/>
    </source>
</evidence>
<dbReference type="Pfam" id="PF01769">
    <property type="entry name" value="MgtE"/>
    <property type="match status" value="2"/>
</dbReference>
<feature type="transmembrane region" description="Helical" evidence="10">
    <location>
        <begin position="389"/>
        <end position="411"/>
    </location>
</feature>
<evidence type="ECO:0000256" key="9">
    <source>
        <dbReference type="SAM" id="MobiDB-lite"/>
    </source>
</evidence>
<dbReference type="WBParaSite" id="Gr19_v10_g7147.t1">
    <property type="protein sequence ID" value="Gr19_v10_g7147.t1"/>
    <property type="gene ID" value="Gr19_v10_g7147"/>
</dbReference>
<dbReference type="GO" id="GO:0005886">
    <property type="term" value="C:plasma membrane"/>
    <property type="evidence" value="ECO:0007669"/>
    <property type="project" value="TreeGrafter"/>
</dbReference>
<dbReference type="Gene3D" id="1.10.357.20">
    <property type="entry name" value="SLC41 divalent cation transporters, integral membrane domain"/>
    <property type="match status" value="2"/>
</dbReference>
<feature type="domain" description="SLC41A/MgtE integral membrane" evidence="11">
    <location>
        <begin position="300"/>
        <end position="443"/>
    </location>
</feature>
<evidence type="ECO:0000256" key="6">
    <source>
        <dbReference type="ARBA" id="ARBA00022989"/>
    </source>
</evidence>
<dbReference type="AlphaFoldDB" id="A0A914I3F1"/>
<feature type="transmembrane region" description="Helical" evidence="10">
    <location>
        <begin position="163"/>
        <end position="186"/>
    </location>
</feature>
<reference evidence="13" key="1">
    <citation type="submission" date="2022-11" db="UniProtKB">
        <authorList>
            <consortium name="WormBaseParasite"/>
        </authorList>
    </citation>
    <scope>IDENTIFICATION</scope>
</reference>
<feature type="transmembrane region" description="Helical" evidence="10">
    <location>
        <begin position="355"/>
        <end position="377"/>
    </location>
</feature>
<keyword evidence="3" id="KW-0813">Transport</keyword>
<dbReference type="Proteomes" id="UP000887572">
    <property type="component" value="Unplaced"/>
</dbReference>
<feature type="transmembrane region" description="Helical" evidence="10">
    <location>
        <begin position="240"/>
        <end position="265"/>
    </location>
</feature>
<feature type="transmembrane region" description="Helical" evidence="10">
    <location>
        <begin position="198"/>
        <end position="228"/>
    </location>
</feature>
<dbReference type="FunFam" id="1.10.357.20:FF:000001">
    <property type="entry name" value="Solute carrier family 41 member 2"/>
    <property type="match status" value="1"/>
</dbReference>
<organism evidence="12 13">
    <name type="scientific">Globodera rostochiensis</name>
    <name type="common">Golden nematode worm</name>
    <name type="synonym">Heterodera rostochiensis</name>
    <dbReference type="NCBI Taxonomy" id="31243"/>
    <lineage>
        <taxon>Eukaryota</taxon>
        <taxon>Metazoa</taxon>
        <taxon>Ecdysozoa</taxon>
        <taxon>Nematoda</taxon>
        <taxon>Chromadorea</taxon>
        <taxon>Rhabditida</taxon>
        <taxon>Tylenchina</taxon>
        <taxon>Tylenchomorpha</taxon>
        <taxon>Tylenchoidea</taxon>
        <taxon>Heteroderidae</taxon>
        <taxon>Heteroderinae</taxon>
        <taxon>Globodera</taxon>
    </lineage>
</organism>
<accession>A0A914I3F1</accession>
<feature type="compositionally biased region" description="Basic and acidic residues" evidence="9">
    <location>
        <begin position="56"/>
        <end position="77"/>
    </location>
</feature>
<evidence type="ECO:0000256" key="1">
    <source>
        <dbReference type="ARBA" id="ARBA00004141"/>
    </source>
</evidence>
<feature type="domain" description="SLC41A/MgtE integral membrane" evidence="11">
    <location>
        <begin position="126"/>
        <end position="259"/>
    </location>
</feature>
<evidence type="ECO:0000256" key="8">
    <source>
        <dbReference type="ARBA" id="ARBA00023136"/>
    </source>
</evidence>
<sequence>MFSKFIPNDEMDEGKIGTKQIFTKSSDKPIMFITRMDRVDVGDVAPAPKIGGITDNSKHENGTALSRDNDGNKKPPGDEESQTSFFAQTCAPFVLAGCGMVAAGVLLDQASSWPFLSEVPEALILVPALLGLKGNLEMTLASRLSTMANLGQLDQPQQQITTLYSNIALVQTQAIVVALIASLLAVSAHWIEGNQLDIARSVCVILSGIVSASITSMLLTSLMVFLVITARKYGLNPDNIATPLAAATGDVASLAFLIIFGTWFYRLREQYLMALIILLFLLISSVPAWTWVAVQHQWRPVINGVGGNLVAVQASKLSTYLHQFGKQGILPANTLITYVNPLRTFACKETESNNAVILLLMSVPGHLLFIGLLLLTGEMGVQSLNLPFLAIYLCATTFQVATLLFCCQLLCRCLWRLCWDPNINAIPLLTALGDFLGTSLLALAFRVHAELFPEYTPVQEDVLLLQAVEQQIDTTLATGSELLLLNRTLAFV</sequence>
<keyword evidence="6 10" id="KW-1133">Transmembrane helix</keyword>
<evidence type="ECO:0000256" key="2">
    <source>
        <dbReference type="ARBA" id="ARBA00009749"/>
    </source>
</evidence>
<feature type="transmembrane region" description="Helical" evidence="10">
    <location>
        <begin position="85"/>
        <end position="107"/>
    </location>
</feature>
<comment type="similarity">
    <text evidence="2">Belongs to the SLC41A transporter family.</text>
</comment>
<dbReference type="PANTHER" id="PTHR16228:SF21">
    <property type="entry name" value="SLC41A_MGTE INTEGRAL MEMBRANE DOMAIN-CONTAINING PROTEIN"/>
    <property type="match status" value="1"/>
</dbReference>
<dbReference type="PANTHER" id="PTHR16228">
    <property type="entry name" value="DIVALENT CATION TRANSPORTER SOLUTE CARRIER FAMILY 41"/>
    <property type="match status" value="1"/>
</dbReference>
<protein>
    <submittedName>
        <fullName evidence="13">SLC41A/MgtE integral membrane domain-containing protein</fullName>
    </submittedName>
</protein>
<comment type="subcellular location">
    <subcellularLocation>
        <location evidence="1">Membrane</location>
        <topology evidence="1">Multi-pass membrane protein</topology>
    </subcellularLocation>
</comment>
<evidence type="ECO:0000256" key="7">
    <source>
        <dbReference type="ARBA" id="ARBA00023065"/>
    </source>
</evidence>
<proteinExistence type="inferred from homology"/>